<proteinExistence type="predicted"/>
<evidence type="ECO:0000313" key="1">
    <source>
        <dbReference type="EMBL" id="GAG09850.1"/>
    </source>
</evidence>
<dbReference type="AlphaFoldDB" id="X0UVS3"/>
<feature type="non-terminal residue" evidence="1">
    <location>
        <position position="186"/>
    </location>
</feature>
<gene>
    <name evidence="1" type="ORF">S01H1_35202</name>
</gene>
<reference evidence="1" key="1">
    <citation type="journal article" date="2014" name="Front. Microbiol.">
        <title>High frequency of phylogenetically diverse reductive dehalogenase-homologous genes in deep subseafloor sedimentary metagenomes.</title>
        <authorList>
            <person name="Kawai M."/>
            <person name="Futagami T."/>
            <person name="Toyoda A."/>
            <person name="Takaki Y."/>
            <person name="Nishi S."/>
            <person name="Hori S."/>
            <person name="Arai W."/>
            <person name="Tsubouchi T."/>
            <person name="Morono Y."/>
            <person name="Uchiyama I."/>
            <person name="Ito T."/>
            <person name="Fujiyama A."/>
            <person name="Inagaki F."/>
            <person name="Takami H."/>
        </authorList>
    </citation>
    <scope>NUCLEOTIDE SEQUENCE</scope>
    <source>
        <strain evidence="1">Expedition CK06-06</strain>
    </source>
</reference>
<protein>
    <submittedName>
        <fullName evidence="1">Uncharacterized protein</fullName>
    </submittedName>
</protein>
<comment type="caution">
    <text evidence="1">The sequence shown here is derived from an EMBL/GenBank/DDBJ whole genome shotgun (WGS) entry which is preliminary data.</text>
</comment>
<name>X0UVS3_9ZZZZ</name>
<dbReference type="GO" id="GO:0003676">
    <property type="term" value="F:nucleic acid binding"/>
    <property type="evidence" value="ECO:0007669"/>
    <property type="project" value="InterPro"/>
</dbReference>
<dbReference type="Pfam" id="PF02536">
    <property type="entry name" value="mTERF"/>
    <property type="match status" value="1"/>
</dbReference>
<accession>X0UVS3</accession>
<sequence length="186" mass="21578">MKKRVIITCLILFFLPIVLASSIDDEMQKITHYAEEYEIGNIDYVKLLLYTATVRKNLNKNLGIVEREGGGILKQEQIREVLGEPSDETKWVWVENEQQDKRIDDYVPVWKKIVFDGKKIRIMLGAWPTLLEKEGEDLLGYRLNFMIDFKRPKEQLNIQGKINEVQSLAEIFNSDSSMANAENLAK</sequence>
<organism evidence="1">
    <name type="scientific">marine sediment metagenome</name>
    <dbReference type="NCBI Taxonomy" id="412755"/>
    <lineage>
        <taxon>unclassified sequences</taxon>
        <taxon>metagenomes</taxon>
        <taxon>ecological metagenomes</taxon>
    </lineage>
</organism>
<dbReference type="EMBL" id="BARS01021982">
    <property type="protein sequence ID" value="GAG09850.1"/>
    <property type="molecule type" value="Genomic_DNA"/>
</dbReference>
<dbReference type="InterPro" id="IPR003690">
    <property type="entry name" value="MTERF"/>
</dbReference>